<evidence type="ECO:0000313" key="2">
    <source>
        <dbReference type="EMBL" id="KAG5345536.1"/>
    </source>
</evidence>
<feature type="non-terminal residue" evidence="2">
    <location>
        <position position="1"/>
    </location>
</feature>
<dbReference type="InterPro" id="IPR052220">
    <property type="entry name" value="METTL25"/>
</dbReference>
<accession>A0A836FVS1</accession>
<dbReference type="SUPFAM" id="SSF53335">
    <property type="entry name" value="S-adenosyl-L-methionine-dependent methyltransferases"/>
    <property type="match status" value="1"/>
</dbReference>
<gene>
    <name evidence="2" type="primary">Mettl25</name>
    <name evidence="2" type="ORF">G6Z76_0001859</name>
</gene>
<dbReference type="InterPro" id="IPR025714">
    <property type="entry name" value="Methyltranfer_dom"/>
</dbReference>
<dbReference type="AlphaFoldDB" id="A0A836FVS1"/>
<dbReference type="InterPro" id="IPR029063">
    <property type="entry name" value="SAM-dependent_MTases_sf"/>
</dbReference>
<organism evidence="2 3">
    <name type="scientific">Acromyrmex charruanus</name>
    <dbReference type="NCBI Taxonomy" id="2715315"/>
    <lineage>
        <taxon>Eukaryota</taxon>
        <taxon>Metazoa</taxon>
        <taxon>Ecdysozoa</taxon>
        <taxon>Arthropoda</taxon>
        <taxon>Hexapoda</taxon>
        <taxon>Insecta</taxon>
        <taxon>Pterygota</taxon>
        <taxon>Neoptera</taxon>
        <taxon>Endopterygota</taxon>
        <taxon>Hymenoptera</taxon>
        <taxon>Apocrita</taxon>
        <taxon>Aculeata</taxon>
        <taxon>Formicoidea</taxon>
        <taxon>Formicidae</taxon>
        <taxon>Myrmicinae</taxon>
        <taxon>Acromyrmex</taxon>
    </lineage>
</organism>
<name>A0A836FVS1_9HYME</name>
<dbReference type="Pfam" id="PF13679">
    <property type="entry name" value="Methyltransf_32"/>
    <property type="match status" value="1"/>
</dbReference>
<dbReference type="EMBL" id="JAANIC010002283">
    <property type="protein sequence ID" value="KAG5345536.1"/>
    <property type="molecule type" value="Genomic_DNA"/>
</dbReference>
<feature type="non-terminal residue" evidence="2">
    <location>
        <position position="446"/>
    </location>
</feature>
<dbReference type="PANTHER" id="PTHR12496:SF9">
    <property type="entry name" value="METHYLTRANSFERASE-LIKE PROTEIN 25-RELATED"/>
    <property type="match status" value="1"/>
</dbReference>
<proteinExistence type="predicted"/>
<comment type="caution">
    <text evidence="2">The sequence shown here is derived from an EMBL/GenBank/DDBJ whole genome shotgun (WGS) entry which is preliminary data.</text>
</comment>
<dbReference type="PANTHER" id="PTHR12496">
    <property type="entry name" value="CGI-41 METHYLTRANSFERASE"/>
    <property type="match status" value="1"/>
</dbReference>
<protein>
    <submittedName>
        <fullName evidence="2">MET25 protein</fullName>
    </submittedName>
</protein>
<dbReference type="Proteomes" id="UP000669903">
    <property type="component" value="Unassembled WGS sequence"/>
</dbReference>
<reference evidence="2" key="1">
    <citation type="submission" date="2020-03" db="EMBL/GenBank/DDBJ databases">
        <title>Relaxed selection underlies rapid genomic changes in the transitions from sociality to social parasitism in ants.</title>
        <authorList>
            <person name="Bi X."/>
        </authorList>
    </citation>
    <scope>NUCLEOTIDE SEQUENCE</scope>
    <source>
        <strain evidence="2">BGI-DK2014a</strain>
        <tissue evidence="2">Whole body</tissue>
    </source>
</reference>
<feature type="domain" description="Methyltransferase" evidence="1">
    <location>
        <begin position="120"/>
        <end position="289"/>
    </location>
</feature>
<evidence type="ECO:0000259" key="1">
    <source>
        <dbReference type="Pfam" id="PF13679"/>
    </source>
</evidence>
<evidence type="ECO:0000313" key="3">
    <source>
        <dbReference type="Proteomes" id="UP000669903"/>
    </source>
</evidence>
<keyword evidence="3" id="KW-1185">Reference proteome</keyword>
<sequence length="446" mass="51130">MMTEYNQHFEKALDFINIYQKLIDCHLVDFITEGLWDKCLPEKLRSELENIDMNDDVIWAENNIDSELSNFIQLTKSLSLESCPAVICVNDLPKLLPQSSTERLIENKFVYPKSELMNTKKSHEIEMLGKVIAEIALSTRSLVIDAGAGKAYLSTYLSEHFNIPVLAIDSSQVCHKGAINRQEKIQKRKRTLTKVCKKNLTLYYIIIIYHNVIKNCSFQIRYIVQELDDTTNYNKVVNTCYPDWSVNGNLILTGLHTCGMLVHSVIKAFLHAKDINLLLVVPCCYHLANETLSGRWNFSKNARMLAQQSIERSRYNKHLSPSLFYRAVLQIILHSMGYYNAKVGRGGPLNNFADYAKCALSKIGVDKNQIPPAYVLQEIYQNHIHFESKLRLFQMLRIYMSSVVEAAIMLDRVIFLQNNIKCSKVAVIRLFDPTLSPRCYGIIATK</sequence>